<dbReference type="GO" id="GO:0004721">
    <property type="term" value="F:phosphoprotein phosphatase activity"/>
    <property type="evidence" value="ECO:0007669"/>
    <property type="project" value="TreeGrafter"/>
</dbReference>
<name>K1LG14_9LACT</name>
<keyword evidence="4" id="KW-0597">Phosphoprotein</keyword>
<dbReference type="EMBL" id="AGZE01000028">
    <property type="protein sequence ID" value="EKB55595.1"/>
    <property type="molecule type" value="Genomic_DNA"/>
</dbReference>
<dbReference type="InterPro" id="IPR050351">
    <property type="entry name" value="BphY/WalK/GraS-like"/>
</dbReference>
<dbReference type="CDD" id="cd00075">
    <property type="entry name" value="HATPase"/>
    <property type="match status" value="1"/>
</dbReference>
<comment type="catalytic activity">
    <reaction evidence="1">
        <text>ATP + protein L-histidine = ADP + protein N-phospho-L-histidine.</text>
        <dbReference type="EC" id="2.7.13.3"/>
    </reaction>
</comment>
<dbReference type="AlphaFoldDB" id="K1LG14"/>
<evidence type="ECO:0000256" key="3">
    <source>
        <dbReference type="ARBA" id="ARBA00012438"/>
    </source>
</evidence>
<evidence type="ECO:0000259" key="14">
    <source>
        <dbReference type="PROSITE" id="PS50112"/>
    </source>
</evidence>
<evidence type="ECO:0000256" key="6">
    <source>
        <dbReference type="ARBA" id="ARBA00022692"/>
    </source>
</evidence>
<dbReference type="SUPFAM" id="SSF47384">
    <property type="entry name" value="Homodimeric domain of signal transducing histidine kinase"/>
    <property type="match status" value="1"/>
</dbReference>
<feature type="coiled-coil region" evidence="11">
    <location>
        <begin position="240"/>
        <end position="267"/>
    </location>
</feature>
<dbReference type="SMART" id="SM00304">
    <property type="entry name" value="HAMP"/>
    <property type="match status" value="1"/>
</dbReference>
<dbReference type="SMART" id="SM00091">
    <property type="entry name" value="PAS"/>
    <property type="match status" value="1"/>
</dbReference>
<accession>K1LG14</accession>
<dbReference type="GO" id="GO:0006355">
    <property type="term" value="P:regulation of DNA-templated transcription"/>
    <property type="evidence" value="ECO:0007669"/>
    <property type="project" value="InterPro"/>
</dbReference>
<keyword evidence="18" id="KW-1185">Reference proteome</keyword>
<comment type="caution">
    <text evidence="17">The sequence shown here is derived from an EMBL/GenBank/DDBJ whole genome shotgun (WGS) entry which is preliminary data.</text>
</comment>
<dbReference type="PROSITE" id="PS50109">
    <property type="entry name" value="HIS_KIN"/>
    <property type="match status" value="1"/>
</dbReference>
<dbReference type="PROSITE" id="PS50113">
    <property type="entry name" value="PAC"/>
    <property type="match status" value="1"/>
</dbReference>
<dbReference type="eggNOG" id="COG5002">
    <property type="taxonomic scope" value="Bacteria"/>
</dbReference>
<feature type="domain" description="HAMP" evidence="16">
    <location>
        <begin position="207"/>
        <end position="259"/>
    </location>
</feature>
<dbReference type="InterPro" id="IPR049814">
    <property type="entry name" value="Resp_reg_WalK"/>
</dbReference>
<evidence type="ECO:0000256" key="4">
    <source>
        <dbReference type="ARBA" id="ARBA00022553"/>
    </source>
</evidence>
<dbReference type="Pfam" id="PF02518">
    <property type="entry name" value="HATPase_c"/>
    <property type="match status" value="1"/>
</dbReference>
<dbReference type="InterPro" id="IPR005467">
    <property type="entry name" value="His_kinase_dom"/>
</dbReference>
<dbReference type="RefSeq" id="WP_006701729.1">
    <property type="nucleotide sequence ID" value="NZ_JH932301.1"/>
</dbReference>
<dbReference type="Pfam" id="PF23846">
    <property type="entry name" value="Cache_WalK"/>
    <property type="match status" value="1"/>
</dbReference>
<dbReference type="InterPro" id="IPR003660">
    <property type="entry name" value="HAMP_dom"/>
</dbReference>
<dbReference type="InterPro" id="IPR036097">
    <property type="entry name" value="HisK_dim/P_sf"/>
</dbReference>
<dbReference type="PROSITE" id="PS50112">
    <property type="entry name" value="PAS"/>
    <property type="match status" value="1"/>
</dbReference>
<keyword evidence="8 12" id="KW-1133">Transmembrane helix</keyword>
<dbReference type="SUPFAM" id="SSF55874">
    <property type="entry name" value="ATPase domain of HSP90 chaperone/DNA topoisomerase II/histidine kinase"/>
    <property type="match status" value="1"/>
</dbReference>
<feature type="domain" description="PAS" evidence="14">
    <location>
        <begin position="264"/>
        <end position="329"/>
    </location>
</feature>
<dbReference type="FunFam" id="1.10.287.130:FF:000001">
    <property type="entry name" value="Two-component sensor histidine kinase"/>
    <property type="match status" value="1"/>
</dbReference>
<evidence type="ECO:0000256" key="10">
    <source>
        <dbReference type="ARBA" id="ARBA00023136"/>
    </source>
</evidence>
<reference evidence="17 18" key="1">
    <citation type="submission" date="2012-07" db="EMBL/GenBank/DDBJ databases">
        <title>The Genome Sequence of Facklamia ignava CCUG 37419.</title>
        <authorList>
            <consortium name="The Broad Institute Genome Sequencing Platform"/>
            <person name="Earl A."/>
            <person name="Ward D."/>
            <person name="Feldgarden M."/>
            <person name="Gevers D."/>
            <person name="Huys G."/>
            <person name="Walker B."/>
            <person name="Young S.K."/>
            <person name="Zeng Q."/>
            <person name="Gargeya S."/>
            <person name="Fitzgerald M."/>
            <person name="Haas B."/>
            <person name="Abouelleil A."/>
            <person name="Alvarado L."/>
            <person name="Arachchi H.M."/>
            <person name="Berlin A.M."/>
            <person name="Chapman S.B."/>
            <person name="Goldberg J."/>
            <person name="Griggs A."/>
            <person name="Gujja S."/>
            <person name="Hansen M."/>
            <person name="Howarth C."/>
            <person name="Imamovic A."/>
            <person name="Larimer J."/>
            <person name="McCowen C."/>
            <person name="Montmayeur A."/>
            <person name="Murphy C."/>
            <person name="Neiman D."/>
            <person name="Pearson M."/>
            <person name="Priest M."/>
            <person name="Roberts A."/>
            <person name="Saif S."/>
            <person name="Shea T."/>
            <person name="Sisk P."/>
            <person name="Sykes S."/>
            <person name="Wortman J."/>
            <person name="Nusbaum C."/>
            <person name="Birren B."/>
        </authorList>
    </citation>
    <scope>NUCLEOTIDE SEQUENCE [LARGE SCALE GENOMIC DNA]</scope>
    <source>
        <strain evidence="17 18">CCUG 37419</strain>
    </source>
</reference>
<dbReference type="InterPro" id="IPR000014">
    <property type="entry name" value="PAS"/>
</dbReference>
<dbReference type="PANTHER" id="PTHR45453">
    <property type="entry name" value="PHOSPHATE REGULON SENSOR PROTEIN PHOR"/>
    <property type="match status" value="1"/>
</dbReference>
<dbReference type="Gene3D" id="3.30.565.10">
    <property type="entry name" value="Histidine kinase-like ATPase, C-terminal domain"/>
    <property type="match status" value="1"/>
</dbReference>
<dbReference type="CDD" id="cd06225">
    <property type="entry name" value="HAMP"/>
    <property type="match status" value="1"/>
</dbReference>
<evidence type="ECO:0000259" key="16">
    <source>
        <dbReference type="PROSITE" id="PS50885"/>
    </source>
</evidence>
<comment type="subcellular location">
    <subcellularLocation>
        <location evidence="2">Membrane</location>
    </subcellularLocation>
</comment>
<dbReference type="FunFam" id="3.30.565.10:FF:000006">
    <property type="entry name" value="Sensor histidine kinase WalK"/>
    <property type="match status" value="1"/>
</dbReference>
<dbReference type="InterPro" id="IPR036890">
    <property type="entry name" value="HATPase_C_sf"/>
</dbReference>
<dbReference type="InterPro" id="IPR003594">
    <property type="entry name" value="HATPase_dom"/>
</dbReference>
<dbReference type="CDD" id="cd00082">
    <property type="entry name" value="HisKA"/>
    <property type="match status" value="1"/>
</dbReference>
<evidence type="ECO:0000256" key="7">
    <source>
        <dbReference type="ARBA" id="ARBA00022777"/>
    </source>
</evidence>
<keyword evidence="5" id="KW-0808">Transferase</keyword>
<keyword evidence="6 12" id="KW-0812">Transmembrane</keyword>
<dbReference type="Pfam" id="PF00989">
    <property type="entry name" value="PAS"/>
    <property type="match status" value="1"/>
</dbReference>
<dbReference type="Proteomes" id="UP000005147">
    <property type="component" value="Unassembled WGS sequence"/>
</dbReference>
<dbReference type="InterPro" id="IPR035965">
    <property type="entry name" value="PAS-like_dom_sf"/>
</dbReference>
<evidence type="ECO:0000259" key="13">
    <source>
        <dbReference type="PROSITE" id="PS50109"/>
    </source>
</evidence>
<dbReference type="InterPro" id="IPR057640">
    <property type="entry name" value="Cache_WalK"/>
</dbReference>
<dbReference type="Gene3D" id="3.30.450.20">
    <property type="entry name" value="PAS domain"/>
    <property type="match status" value="2"/>
</dbReference>
<dbReference type="CDD" id="cd00130">
    <property type="entry name" value="PAS"/>
    <property type="match status" value="1"/>
</dbReference>
<evidence type="ECO:0000256" key="11">
    <source>
        <dbReference type="SAM" id="Coils"/>
    </source>
</evidence>
<dbReference type="InterPro" id="IPR013767">
    <property type="entry name" value="PAS_fold"/>
</dbReference>
<sequence>MRKTRFRFYQSIYFKIPLLFLFILLISFQFIGVFFIDQLESQTINQTKAQINTQADFLMNNVVNVMVNNAEDSQQTYVQLNQTLDTFTSTLPVRINVVNNSETIIATNQGSELSLIGTQTTEPEVRNVILNRSMMELESYDNETKTPQYQIIKPLLTPDGTSILGALLIETNLNQVYQQNNNIIDLFVQATFLAIVIAIVIALVLSQGLTRPIEEMRQQALRISEGVYNYPATIYGTDELGELANTINELAIKVKDAQESTESERQRLDGILRHMTDGVIGTDHRGKVLLVNDRALSLLNLREDQAHGQSILKLLGIEDQFKLNDLFRKEQEILMVQDDAEQSIYKGEFSIIKRDSGFISGLVCVLTDVTEQQKTEQERRDFVSNVSHELRTPLTSIKSYSEALAEGAWQDESIAPHFLEVIESESNRMIRMISNLLDLSKIDGGQIVLNKDYVDLKRVLNFILDRLEFTVANDPNGENYQIVREFTPRDIYVDIDQDRMTQVIDNLLNNAIKYSPDGGTVTVRLSEEQGYVKVSVIDEGLGISKSDAERLFERFYRVDKARSREQGGSGLGLAISKEVIELHGGQIWVESVEGKGSNFSFTLPSTSFEDIEEDWG</sequence>
<evidence type="ECO:0000313" key="17">
    <source>
        <dbReference type="EMBL" id="EKB55595.1"/>
    </source>
</evidence>
<keyword evidence="10 12" id="KW-0472">Membrane</keyword>
<protein>
    <recommendedName>
        <fullName evidence="3">histidine kinase</fullName>
        <ecNumber evidence="3">2.7.13.3</ecNumber>
    </recommendedName>
</protein>
<evidence type="ECO:0000256" key="9">
    <source>
        <dbReference type="ARBA" id="ARBA00023012"/>
    </source>
</evidence>
<evidence type="ECO:0000256" key="2">
    <source>
        <dbReference type="ARBA" id="ARBA00004370"/>
    </source>
</evidence>
<feature type="transmembrane region" description="Helical" evidence="12">
    <location>
        <begin position="12"/>
        <end position="36"/>
    </location>
</feature>
<dbReference type="Gene3D" id="1.10.8.500">
    <property type="entry name" value="HAMP domain in histidine kinase"/>
    <property type="match status" value="1"/>
</dbReference>
<feature type="domain" description="Histidine kinase" evidence="13">
    <location>
        <begin position="385"/>
        <end position="607"/>
    </location>
</feature>
<feature type="domain" description="PAC" evidence="15">
    <location>
        <begin position="329"/>
        <end position="381"/>
    </location>
</feature>
<dbReference type="InterPro" id="IPR004358">
    <property type="entry name" value="Sig_transdc_His_kin-like_C"/>
</dbReference>
<dbReference type="STRING" id="883112.HMPREF9707_01083"/>
<keyword evidence="7" id="KW-0418">Kinase</keyword>
<dbReference type="SMART" id="SM00388">
    <property type="entry name" value="HisKA"/>
    <property type="match status" value="1"/>
</dbReference>
<dbReference type="GO" id="GO:0016036">
    <property type="term" value="P:cellular response to phosphate starvation"/>
    <property type="evidence" value="ECO:0007669"/>
    <property type="project" value="TreeGrafter"/>
</dbReference>
<evidence type="ECO:0000256" key="12">
    <source>
        <dbReference type="SAM" id="Phobius"/>
    </source>
</evidence>
<evidence type="ECO:0000259" key="15">
    <source>
        <dbReference type="PROSITE" id="PS50113"/>
    </source>
</evidence>
<dbReference type="EC" id="2.7.13.3" evidence="3"/>
<dbReference type="PRINTS" id="PR00344">
    <property type="entry name" value="BCTRLSENSOR"/>
</dbReference>
<dbReference type="PROSITE" id="PS50885">
    <property type="entry name" value="HAMP"/>
    <property type="match status" value="1"/>
</dbReference>
<dbReference type="Pfam" id="PF00512">
    <property type="entry name" value="HisKA"/>
    <property type="match status" value="1"/>
</dbReference>
<organism evidence="17 18">
    <name type="scientific">Falseniella ignava CCUG 37419</name>
    <dbReference type="NCBI Taxonomy" id="883112"/>
    <lineage>
        <taxon>Bacteria</taxon>
        <taxon>Bacillati</taxon>
        <taxon>Bacillota</taxon>
        <taxon>Bacilli</taxon>
        <taxon>Lactobacillales</taxon>
        <taxon>Aerococcaceae</taxon>
        <taxon>Falseniella</taxon>
    </lineage>
</organism>
<evidence type="ECO:0000256" key="5">
    <source>
        <dbReference type="ARBA" id="ARBA00022679"/>
    </source>
</evidence>
<proteinExistence type="predicted"/>
<evidence type="ECO:0000313" key="18">
    <source>
        <dbReference type="Proteomes" id="UP000005147"/>
    </source>
</evidence>
<keyword evidence="11" id="KW-0175">Coiled coil</keyword>
<dbReference type="NCBIfam" id="NF033092">
    <property type="entry name" value="HK_WalK"/>
    <property type="match status" value="1"/>
</dbReference>
<dbReference type="InterPro" id="IPR003661">
    <property type="entry name" value="HisK_dim/P_dom"/>
</dbReference>
<dbReference type="GO" id="GO:0005886">
    <property type="term" value="C:plasma membrane"/>
    <property type="evidence" value="ECO:0007669"/>
    <property type="project" value="TreeGrafter"/>
</dbReference>
<dbReference type="Pfam" id="PF00672">
    <property type="entry name" value="HAMP"/>
    <property type="match status" value="1"/>
</dbReference>
<gene>
    <name evidence="17" type="ORF">HMPREF9707_01083</name>
</gene>
<dbReference type="SUPFAM" id="SSF158472">
    <property type="entry name" value="HAMP domain-like"/>
    <property type="match status" value="1"/>
</dbReference>
<evidence type="ECO:0000256" key="8">
    <source>
        <dbReference type="ARBA" id="ARBA00022989"/>
    </source>
</evidence>
<dbReference type="InterPro" id="IPR000700">
    <property type="entry name" value="PAS-assoc_C"/>
</dbReference>
<dbReference type="Gene3D" id="1.10.287.130">
    <property type="match status" value="1"/>
</dbReference>
<dbReference type="SUPFAM" id="SSF55785">
    <property type="entry name" value="PYP-like sensor domain (PAS domain)"/>
    <property type="match status" value="1"/>
</dbReference>
<dbReference type="HOGENOM" id="CLU_000445_89_2_9"/>
<dbReference type="GO" id="GO:0000155">
    <property type="term" value="F:phosphorelay sensor kinase activity"/>
    <property type="evidence" value="ECO:0007669"/>
    <property type="project" value="InterPro"/>
</dbReference>
<dbReference type="PATRIC" id="fig|883112.3.peg.1077"/>
<evidence type="ECO:0000256" key="1">
    <source>
        <dbReference type="ARBA" id="ARBA00000085"/>
    </source>
</evidence>
<dbReference type="NCBIfam" id="TIGR00229">
    <property type="entry name" value="sensory_box"/>
    <property type="match status" value="1"/>
</dbReference>
<keyword evidence="9" id="KW-0902">Two-component regulatory system</keyword>
<dbReference type="PANTHER" id="PTHR45453:SF1">
    <property type="entry name" value="PHOSPHATE REGULON SENSOR PROTEIN PHOR"/>
    <property type="match status" value="1"/>
</dbReference>
<dbReference type="SMART" id="SM00387">
    <property type="entry name" value="HATPase_c"/>
    <property type="match status" value="1"/>
</dbReference>